<dbReference type="PANTHER" id="PTHR31302:SF0">
    <property type="entry name" value="TRANSMEMBRANE PROTEIN WITH METALLOPHOSPHOESTERASE DOMAIN"/>
    <property type="match status" value="1"/>
</dbReference>
<keyword evidence="3" id="KW-1185">Reference proteome</keyword>
<dbReference type="InterPro" id="IPR004843">
    <property type="entry name" value="Calcineurin-like_PHP"/>
</dbReference>
<dbReference type="RefSeq" id="WP_166248523.1">
    <property type="nucleotide sequence ID" value="NZ_CP049616.1"/>
</dbReference>
<dbReference type="InterPro" id="IPR029052">
    <property type="entry name" value="Metallo-depent_PP-like"/>
</dbReference>
<sequence length="361" mass="42813">MRLVHLSDIHLSNSNYHEFVHKYRKALISDLKNFNALKKIDTLLITGDLVDKGGHSLLEIKGFDGYKNPYDIFDEVFIQPILEGVGISKDNILFIPGNHDVNEREFSYYDECELIDKIDESSIESFLKDNQSTFLHNERIKNFKEFERAFHLNNSLYDFSNNHSTYIYNYADEFKIGFILINDSWRCKTRKFIGEEESKIFFGYHQLDYGLEYFETHKTDLNICLFHHSLDDYAEKKEVERILRTKEIELFLYGHYHNTKFEYSYDPFGSCVGIRGRAALNRPEEKISEYQPGYQIIDLDLNSYKVNKIHYRKYIYNGSRFDSDTETALGGIVQDQQVFILRRENRTSKGFDLDREKFYKS</sequence>
<dbReference type="InterPro" id="IPR051158">
    <property type="entry name" value="Metallophosphoesterase_sf"/>
</dbReference>
<feature type="domain" description="Calcineurin-like phosphoesterase" evidence="1">
    <location>
        <begin position="1"/>
        <end position="258"/>
    </location>
</feature>
<dbReference type="EMBL" id="CP049616">
    <property type="protein sequence ID" value="QII44998.1"/>
    <property type="molecule type" value="Genomic_DNA"/>
</dbReference>
<evidence type="ECO:0000313" key="2">
    <source>
        <dbReference type="EMBL" id="QII44998.1"/>
    </source>
</evidence>
<gene>
    <name evidence="2" type="ORF">GVT53_09990</name>
</gene>
<accession>A0A6G7J305</accession>
<protein>
    <submittedName>
        <fullName evidence="2">Metallophosphoesterase</fullName>
    </submittedName>
</protein>
<evidence type="ECO:0000259" key="1">
    <source>
        <dbReference type="Pfam" id="PF00149"/>
    </source>
</evidence>
<proteinExistence type="predicted"/>
<dbReference type="SUPFAM" id="SSF56300">
    <property type="entry name" value="Metallo-dependent phosphatases"/>
    <property type="match status" value="1"/>
</dbReference>
<evidence type="ECO:0000313" key="3">
    <source>
        <dbReference type="Proteomes" id="UP000502928"/>
    </source>
</evidence>
<organism evidence="2 3">
    <name type="scientific">Flagellimonas oceani</name>
    <dbReference type="NCBI Taxonomy" id="2698672"/>
    <lineage>
        <taxon>Bacteria</taxon>
        <taxon>Pseudomonadati</taxon>
        <taxon>Bacteroidota</taxon>
        <taxon>Flavobacteriia</taxon>
        <taxon>Flavobacteriales</taxon>
        <taxon>Flavobacteriaceae</taxon>
        <taxon>Flagellimonas</taxon>
    </lineage>
</organism>
<dbReference type="AlphaFoldDB" id="A0A6G7J305"/>
<dbReference type="KEGG" id="mut:GVT53_09990"/>
<dbReference type="Pfam" id="PF00149">
    <property type="entry name" value="Metallophos"/>
    <property type="match status" value="1"/>
</dbReference>
<name>A0A6G7J305_9FLAO</name>
<dbReference type="Gene3D" id="3.60.21.10">
    <property type="match status" value="1"/>
</dbReference>
<dbReference type="Proteomes" id="UP000502928">
    <property type="component" value="Chromosome"/>
</dbReference>
<dbReference type="GO" id="GO:0016787">
    <property type="term" value="F:hydrolase activity"/>
    <property type="evidence" value="ECO:0007669"/>
    <property type="project" value="InterPro"/>
</dbReference>
<reference evidence="2 3" key="1">
    <citation type="submission" date="2020-02" db="EMBL/GenBank/DDBJ databases">
        <title>Complete genome of Muricauda sp. 501str8.</title>
        <authorList>
            <person name="Dong B."/>
            <person name="Zhu S."/>
            <person name="Yang J."/>
            <person name="Chen J."/>
        </authorList>
    </citation>
    <scope>NUCLEOTIDE SEQUENCE [LARGE SCALE GENOMIC DNA]</scope>
    <source>
        <strain evidence="2 3">501str8</strain>
    </source>
</reference>
<dbReference type="PANTHER" id="PTHR31302">
    <property type="entry name" value="TRANSMEMBRANE PROTEIN WITH METALLOPHOSPHOESTERASE DOMAIN-RELATED"/>
    <property type="match status" value="1"/>
</dbReference>